<evidence type="ECO:0000256" key="18">
    <source>
        <dbReference type="ARBA" id="ARBA00048679"/>
    </source>
</evidence>
<dbReference type="Pfam" id="PF08263">
    <property type="entry name" value="LRRNT_2"/>
    <property type="match status" value="2"/>
</dbReference>
<evidence type="ECO:0000313" key="24">
    <source>
        <dbReference type="EMBL" id="KAK6937858.1"/>
    </source>
</evidence>
<dbReference type="InterPro" id="IPR032675">
    <property type="entry name" value="LRR_dom_sf"/>
</dbReference>
<dbReference type="InterPro" id="IPR003591">
    <property type="entry name" value="Leu-rich_rpt_typical-subtyp"/>
</dbReference>
<evidence type="ECO:0000259" key="23">
    <source>
        <dbReference type="PROSITE" id="PS50011"/>
    </source>
</evidence>
<keyword evidence="15" id="KW-0675">Receptor</keyword>
<keyword evidence="11" id="KW-0418">Kinase</keyword>
<keyword evidence="12 19" id="KW-0067">ATP-binding</keyword>
<dbReference type="SMART" id="SM00220">
    <property type="entry name" value="S_TKc"/>
    <property type="match status" value="1"/>
</dbReference>
<evidence type="ECO:0000256" key="22">
    <source>
        <dbReference type="SAM" id="SignalP"/>
    </source>
</evidence>
<feature type="region of interest" description="Disordered" evidence="20">
    <location>
        <begin position="490"/>
        <end position="519"/>
    </location>
</feature>
<evidence type="ECO:0000256" key="17">
    <source>
        <dbReference type="ARBA" id="ARBA00047899"/>
    </source>
</evidence>
<comment type="caution">
    <text evidence="24">The sequence shown here is derived from an EMBL/GenBank/DDBJ whole genome shotgun (WGS) entry which is preliminary data.</text>
</comment>
<dbReference type="InterPro" id="IPR001611">
    <property type="entry name" value="Leu-rich_rpt"/>
</dbReference>
<evidence type="ECO:0000256" key="4">
    <source>
        <dbReference type="ARBA" id="ARBA00022527"/>
    </source>
</evidence>
<evidence type="ECO:0000256" key="19">
    <source>
        <dbReference type="PROSITE-ProRule" id="PRU10141"/>
    </source>
</evidence>
<dbReference type="GO" id="GO:0005524">
    <property type="term" value="F:ATP binding"/>
    <property type="evidence" value="ECO:0007669"/>
    <property type="project" value="UniProtKB-UniRule"/>
</dbReference>
<dbReference type="PANTHER" id="PTHR47986:SF9">
    <property type="entry name" value="RECEPTOR-LIKE KINASE TMK4"/>
    <property type="match status" value="1"/>
</dbReference>
<reference evidence="24 25" key="1">
    <citation type="submission" date="2023-12" db="EMBL/GenBank/DDBJ databases">
        <title>A high-quality genome assembly for Dillenia turbinata (Dilleniales).</title>
        <authorList>
            <person name="Chanderbali A."/>
        </authorList>
    </citation>
    <scope>NUCLEOTIDE SEQUENCE [LARGE SCALE GENOMIC DNA]</scope>
    <source>
        <strain evidence="24">LSX21</strain>
        <tissue evidence="24">Leaf</tissue>
    </source>
</reference>
<feature type="transmembrane region" description="Helical" evidence="21">
    <location>
        <begin position="454"/>
        <end position="476"/>
    </location>
</feature>
<evidence type="ECO:0000256" key="8">
    <source>
        <dbReference type="ARBA" id="ARBA00022729"/>
    </source>
</evidence>
<proteinExistence type="inferred from homology"/>
<dbReference type="CDD" id="cd14066">
    <property type="entry name" value="STKc_IRAK"/>
    <property type="match status" value="1"/>
</dbReference>
<dbReference type="GO" id="GO:0004674">
    <property type="term" value="F:protein serine/threonine kinase activity"/>
    <property type="evidence" value="ECO:0007669"/>
    <property type="project" value="UniProtKB-KW"/>
</dbReference>
<evidence type="ECO:0000256" key="11">
    <source>
        <dbReference type="ARBA" id="ARBA00022777"/>
    </source>
</evidence>
<keyword evidence="25" id="KW-1185">Reference proteome</keyword>
<dbReference type="InterPro" id="IPR052422">
    <property type="entry name" value="Auxin_Ser/Thr_Kinase"/>
</dbReference>
<dbReference type="SUPFAM" id="SSF56112">
    <property type="entry name" value="Protein kinase-like (PK-like)"/>
    <property type="match status" value="1"/>
</dbReference>
<dbReference type="AlphaFoldDB" id="A0AAN8W0U4"/>
<feature type="signal peptide" evidence="22">
    <location>
        <begin position="1"/>
        <end position="23"/>
    </location>
</feature>
<dbReference type="Proteomes" id="UP001370490">
    <property type="component" value="Unassembled WGS sequence"/>
</dbReference>
<dbReference type="SUPFAM" id="SSF52058">
    <property type="entry name" value="L domain-like"/>
    <property type="match status" value="1"/>
</dbReference>
<evidence type="ECO:0000256" key="12">
    <source>
        <dbReference type="ARBA" id="ARBA00022840"/>
    </source>
</evidence>
<comment type="catalytic activity">
    <reaction evidence="18">
        <text>L-seryl-[protein] + ATP = O-phospho-L-seryl-[protein] + ADP + H(+)</text>
        <dbReference type="Rhea" id="RHEA:17989"/>
        <dbReference type="Rhea" id="RHEA-COMP:9863"/>
        <dbReference type="Rhea" id="RHEA-COMP:11604"/>
        <dbReference type="ChEBI" id="CHEBI:15378"/>
        <dbReference type="ChEBI" id="CHEBI:29999"/>
        <dbReference type="ChEBI" id="CHEBI:30616"/>
        <dbReference type="ChEBI" id="CHEBI:83421"/>
        <dbReference type="ChEBI" id="CHEBI:456216"/>
        <dbReference type="EC" id="2.7.11.1"/>
    </reaction>
</comment>
<dbReference type="InterPro" id="IPR011009">
    <property type="entry name" value="Kinase-like_dom_sf"/>
</dbReference>
<dbReference type="PANTHER" id="PTHR47986">
    <property type="entry name" value="OSJNBA0070M12.3 PROTEIN"/>
    <property type="match status" value="1"/>
</dbReference>
<dbReference type="FunFam" id="3.30.200.20:FF:000039">
    <property type="entry name" value="receptor-like protein kinase FERONIA"/>
    <property type="match status" value="1"/>
</dbReference>
<keyword evidence="9" id="KW-0677">Repeat</keyword>
<protein>
    <recommendedName>
        <fullName evidence="3">non-specific serine/threonine protein kinase</fullName>
        <ecNumber evidence="3">2.7.11.1</ecNumber>
    </recommendedName>
</protein>
<evidence type="ECO:0000256" key="5">
    <source>
        <dbReference type="ARBA" id="ARBA00022614"/>
    </source>
</evidence>
<dbReference type="PROSITE" id="PS00107">
    <property type="entry name" value="PROTEIN_KINASE_ATP"/>
    <property type="match status" value="1"/>
</dbReference>
<evidence type="ECO:0000313" key="25">
    <source>
        <dbReference type="Proteomes" id="UP001370490"/>
    </source>
</evidence>
<accession>A0AAN8W0U4</accession>
<keyword evidence="5" id="KW-0433">Leucine-rich repeat</keyword>
<dbReference type="Pfam" id="PF00560">
    <property type="entry name" value="LRR_1"/>
    <property type="match status" value="4"/>
</dbReference>
<feature type="chain" id="PRO_5043025198" description="non-specific serine/threonine protein kinase" evidence="22">
    <location>
        <begin position="24"/>
        <end position="874"/>
    </location>
</feature>
<dbReference type="PROSITE" id="PS51450">
    <property type="entry name" value="LRR"/>
    <property type="match status" value="1"/>
</dbReference>
<keyword evidence="4" id="KW-0723">Serine/threonine-protein kinase</keyword>
<feature type="region of interest" description="Disordered" evidence="20">
    <location>
        <begin position="850"/>
        <end position="874"/>
    </location>
</feature>
<dbReference type="PROSITE" id="PS00108">
    <property type="entry name" value="PROTEIN_KINASE_ST"/>
    <property type="match status" value="1"/>
</dbReference>
<evidence type="ECO:0000256" key="3">
    <source>
        <dbReference type="ARBA" id="ARBA00012513"/>
    </source>
</evidence>
<dbReference type="Gene3D" id="3.80.10.10">
    <property type="entry name" value="Ribonuclease Inhibitor"/>
    <property type="match status" value="2"/>
</dbReference>
<evidence type="ECO:0000256" key="16">
    <source>
        <dbReference type="ARBA" id="ARBA00023180"/>
    </source>
</evidence>
<dbReference type="InterPro" id="IPR008271">
    <property type="entry name" value="Ser/Thr_kinase_AS"/>
</dbReference>
<evidence type="ECO:0000256" key="10">
    <source>
        <dbReference type="ARBA" id="ARBA00022741"/>
    </source>
</evidence>
<organism evidence="24 25">
    <name type="scientific">Dillenia turbinata</name>
    <dbReference type="NCBI Taxonomy" id="194707"/>
    <lineage>
        <taxon>Eukaryota</taxon>
        <taxon>Viridiplantae</taxon>
        <taxon>Streptophyta</taxon>
        <taxon>Embryophyta</taxon>
        <taxon>Tracheophyta</taxon>
        <taxon>Spermatophyta</taxon>
        <taxon>Magnoliopsida</taxon>
        <taxon>eudicotyledons</taxon>
        <taxon>Gunneridae</taxon>
        <taxon>Pentapetalae</taxon>
        <taxon>Dilleniales</taxon>
        <taxon>Dilleniaceae</taxon>
        <taxon>Dillenia</taxon>
    </lineage>
</organism>
<feature type="compositionally biased region" description="Basic residues" evidence="20">
    <location>
        <begin position="495"/>
        <end position="508"/>
    </location>
</feature>
<dbReference type="EC" id="2.7.11.1" evidence="3"/>
<keyword evidence="16" id="KW-0325">Glycoprotein</keyword>
<dbReference type="FunFam" id="1.10.510.10:FF:000198">
    <property type="entry name" value="receptor protein kinase TMK1"/>
    <property type="match status" value="1"/>
</dbReference>
<comment type="catalytic activity">
    <reaction evidence="17">
        <text>L-threonyl-[protein] + ATP = O-phospho-L-threonyl-[protein] + ADP + H(+)</text>
        <dbReference type="Rhea" id="RHEA:46608"/>
        <dbReference type="Rhea" id="RHEA-COMP:11060"/>
        <dbReference type="Rhea" id="RHEA-COMP:11605"/>
        <dbReference type="ChEBI" id="CHEBI:15378"/>
        <dbReference type="ChEBI" id="CHEBI:30013"/>
        <dbReference type="ChEBI" id="CHEBI:30616"/>
        <dbReference type="ChEBI" id="CHEBI:61977"/>
        <dbReference type="ChEBI" id="CHEBI:456216"/>
        <dbReference type="EC" id="2.7.11.1"/>
    </reaction>
</comment>
<dbReference type="Pfam" id="PF07714">
    <property type="entry name" value="PK_Tyr_Ser-Thr"/>
    <property type="match status" value="1"/>
</dbReference>
<comment type="subcellular location">
    <subcellularLocation>
        <location evidence="1">Membrane</location>
        <topology evidence="1">Single-pass membrane protein</topology>
    </subcellularLocation>
</comment>
<evidence type="ECO:0000256" key="6">
    <source>
        <dbReference type="ARBA" id="ARBA00022679"/>
    </source>
</evidence>
<dbReference type="FunFam" id="3.80.10.10:FF:000190">
    <property type="entry name" value="Receptor-like kinase TMK4"/>
    <property type="match status" value="1"/>
</dbReference>
<sequence length="874" mass="95760">MGEIQRHVIFLLLLSVFSSPAMADDAAIMEKLAKSLFPAPTGWTGSNPCKWTGVSCDSSNRIISIGLSSKSLSGSLPSDLNQLKNLKSLSLQRNQLSGPLPSLSDLSNLQSVFLDNNNFSSVPSSFLSGLTSLQTFSISENPGLEPWTIPEGLADSSNLMEFLASRANIVGSIPDLFGKLTSLKSLKLSYNNLTGSLPLSLAGSSIQTIYLNNQQQGLSGRIDVLGSMTELMQVWLHVNKFSGPIPDLSKCTSLFDLQLRDNQLTGVVPSSLTTHPTLANISLGSNILQGPYPAFGRAKVDLGTENNWCNPVPGPCDSQITILLMVVADLGYPMTVAESWKGNDACKGWIFVSCEQGKFVTGLNFGNQNWTGQISPAIANLTSLKNLLLNDNNLTGTIPHSLTTLKDLQLLDVSNNNLSGKIPNFAPNVTVKSEGNPLMNGKASDVNLSGKNSVVVIAVAVVVAALLVGILLFFTYKCYKKKRTSNYGIVQIPNRKNRSKSHKNGKVKPHNEDEDKEEDVHVYSGGNVSISLEVLRQVTDNFSEEYVLGRGGFGVVYRGVLLDGTVVAVKRMESALVDSGLSEFQAEISVLSKVRHRHLVALTGFCMAGNERLLVYEYMPQGTLAQHLFHWSELGIPPLTWKQRVVIALDVARGVEYLHGLAQETFIHRDLKPSNVLLGDDMRAKVSDFGLVKNAEKGKHSMETRLAGTFGYLAPEYATTGKVSTKVDVYAFGVILMELITGSKSLDETRPEEQKHLVTWFRRLQKNEIMNLLDPTLHTDEEMFGSISKVSELARHCTAREPYQRPDMGHAVNVLAPLVDQWRPSHQYEDSFDVGDQMSLSRELERWQEEDSTITATSLRPSEFPDSISSRGLQ</sequence>
<comment type="similarity">
    <text evidence="2">Belongs to the protein kinase superfamily. Ser/Thr protein kinase family.</text>
</comment>
<gene>
    <name evidence="24" type="ORF">RJ641_031366</name>
</gene>
<keyword evidence="14 21" id="KW-0472">Membrane</keyword>
<keyword evidence="8 22" id="KW-0732">Signal</keyword>
<keyword evidence="13 21" id="KW-1133">Transmembrane helix</keyword>
<evidence type="ECO:0000256" key="9">
    <source>
        <dbReference type="ARBA" id="ARBA00022737"/>
    </source>
</evidence>
<dbReference type="InterPro" id="IPR001245">
    <property type="entry name" value="Ser-Thr/Tyr_kinase_cat_dom"/>
</dbReference>
<feature type="domain" description="Protein kinase" evidence="23">
    <location>
        <begin position="542"/>
        <end position="819"/>
    </location>
</feature>
<evidence type="ECO:0000256" key="7">
    <source>
        <dbReference type="ARBA" id="ARBA00022692"/>
    </source>
</evidence>
<evidence type="ECO:0000256" key="14">
    <source>
        <dbReference type="ARBA" id="ARBA00023136"/>
    </source>
</evidence>
<feature type="compositionally biased region" description="Basic and acidic residues" evidence="20">
    <location>
        <begin position="509"/>
        <end position="519"/>
    </location>
</feature>
<dbReference type="SMART" id="SM00369">
    <property type="entry name" value="LRR_TYP"/>
    <property type="match status" value="4"/>
</dbReference>
<keyword evidence="6" id="KW-0808">Transferase</keyword>
<name>A0AAN8W0U4_9MAGN</name>
<evidence type="ECO:0000256" key="13">
    <source>
        <dbReference type="ARBA" id="ARBA00022989"/>
    </source>
</evidence>
<dbReference type="EMBL" id="JBAMMX010000006">
    <property type="protein sequence ID" value="KAK6937858.1"/>
    <property type="molecule type" value="Genomic_DNA"/>
</dbReference>
<dbReference type="Gene3D" id="1.10.510.10">
    <property type="entry name" value="Transferase(Phosphotransferase) domain 1"/>
    <property type="match status" value="1"/>
</dbReference>
<dbReference type="InterPro" id="IPR017441">
    <property type="entry name" value="Protein_kinase_ATP_BS"/>
</dbReference>
<dbReference type="InterPro" id="IPR013210">
    <property type="entry name" value="LRR_N_plant-typ"/>
</dbReference>
<keyword evidence="10 19" id="KW-0547">Nucleotide-binding</keyword>
<dbReference type="InterPro" id="IPR000719">
    <property type="entry name" value="Prot_kinase_dom"/>
</dbReference>
<evidence type="ECO:0000256" key="20">
    <source>
        <dbReference type="SAM" id="MobiDB-lite"/>
    </source>
</evidence>
<evidence type="ECO:0000256" key="21">
    <source>
        <dbReference type="SAM" id="Phobius"/>
    </source>
</evidence>
<dbReference type="Gene3D" id="3.30.200.20">
    <property type="entry name" value="Phosphorylase Kinase, domain 1"/>
    <property type="match status" value="1"/>
</dbReference>
<feature type="binding site" evidence="19">
    <location>
        <position position="570"/>
    </location>
    <ligand>
        <name>ATP</name>
        <dbReference type="ChEBI" id="CHEBI:30616"/>
    </ligand>
</feature>
<keyword evidence="7 21" id="KW-0812">Transmembrane</keyword>
<dbReference type="GO" id="GO:0016020">
    <property type="term" value="C:membrane"/>
    <property type="evidence" value="ECO:0007669"/>
    <property type="project" value="UniProtKB-SubCell"/>
</dbReference>
<dbReference type="FunFam" id="3.80.10.10:FF:000129">
    <property type="entry name" value="Leucine-rich repeat receptor-like kinase"/>
    <property type="match status" value="1"/>
</dbReference>
<dbReference type="PROSITE" id="PS50011">
    <property type="entry name" value="PROTEIN_KINASE_DOM"/>
    <property type="match status" value="1"/>
</dbReference>
<evidence type="ECO:0000256" key="1">
    <source>
        <dbReference type="ARBA" id="ARBA00004167"/>
    </source>
</evidence>
<evidence type="ECO:0000256" key="15">
    <source>
        <dbReference type="ARBA" id="ARBA00023170"/>
    </source>
</evidence>
<evidence type="ECO:0000256" key="2">
    <source>
        <dbReference type="ARBA" id="ARBA00008684"/>
    </source>
</evidence>